<gene>
    <name evidence="2" type="ORF">ACFO0B_06815</name>
</gene>
<dbReference type="Proteomes" id="UP001595696">
    <property type="component" value="Unassembled WGS sequence"/>
</dbReference>
<dbReference type="PANTHER" id="PTHR36503">
    <property type="entry name" value="BLR2520 PROTEIN"/>
    <property type="match status" value="1"/>
</dbReference>
<dbReference type="InterPro" id="IPR004360">
    <property type="entry name" value="Glyas_Fos-R_dOase_dom"/>
</dbReference>
<dbReference type="PROSITE" id="PS51819">
    <property type="entry name" value="VOC"/>
    <property type="match status" value="1"/>
</dbReference>
<keyword evidence="3" id="KW-1185">Reference proteome</keyword>
<organism evidence="2 3">
    <name type="scientific">Nocardia jiangsuensis</name>
    <dbReference type="NCBI Taxonomy" id="1691563"/>
    <lineage>
        <taxon>Bacteria</taxon>
        <taxon>Bacillati</taxon>
        <taxon>Actinomycetota</taxon>
        <taxon>Actinomycetes</taxon>
        <taxon>Mycobacteriales</taxon>
        <taxon>Nocardiaceae</taxon>
        <taxon>Nocardia</taxon>
    </lineage>
</organism>
<evidence type="ECO:0000259" key="1">
    <source>
        <dbReference type="PROSITE" id="PS51819"/>
    </source>
</evidence>
<reference evidence="3" key="1">
    <citation type="journal article" date="2019" name="Int. J. Syst. Evol. Microbiol.">
        <title>The Global Catalogue of Microorganisms (GCM) 10K type strain sequencing project: providing services to taxonomists for standard genome sequencing and annotation.</title>
        <authorList>
            <consortium name="The Broad Institute Genomics Platform"/>
            <consortium name="The Broad Institute Genome Sequencing Center for Infectious Disease"/>
            <person name="Wu L."/>
            <person name="Ma J."/>
        </authorList>
    </citation>
    <scope>NUCLEOTIDE SEQUENCE [LARGE SCALE GENOMIC DNA]</scope>
    <source>
        <strain evidence="3">CGMCC 4.7330</strain>
    </source>
</reference>
<dbReference type="InterPro" id="IPR029068">
    <property type="entry name" value="Glyas_Bleomycin-R_OHBP_Dase"/>
</dbReference>
<dbReference type="EMBL" id="JBHSAX010000006">
    <property type="protein sequence ID" value="MFC3961696.1"/>
    <property type="molecule type" value="Genomic_DNA"/>
</dbReference>
<dbReference type="RefSeq" id="WP_378611452.1">
    <property type="nucleotide sequence ID" value="NZ_JBHSAX010000006.1"/>
</dbReference>
<dbReference type="Gene3D" id="3.10.180.10">
    <property type="entry name" value="2,3-Dihydroxybiphenyl 1,2-Dioxygenase, domain 1"/>
    <property type="match status" value="1"/>
</dbReference>
<protein>
    <submittedName>
        <fullName evidence="2">VOC family protein</fullName>
    </submittedName>
</protein>
<sequence>MTLRLDAIGLVVADMTASLAFYRGLGLEFPEGAEQAPHAEAELGGGFRLMLDTEETVRSFQPGWQPPTGEGRIGLAVRCADPATVDATYAALVEAGAHGELKPFDAPWGQRYASIQDPDGNGIDLYAALDG</sequence>
<evidence type="ECO:0000313" key="2">
    <source>
        <dbReference type="EMBL" id="MFC3961696.1"/>
    </source>
</evidence>
<accession>A0ABV8DNN0</accession>
<dbReference type="Pfam" id="PF00903">
    <property type="entry name" value="Glyoxalase"/>
    <property type="match status" value="1"/>
</dbReference>
<evidence type="ECO:0000313" key="3">
    <source>
        <dbReference type="Proteomes" id="UP001595696"/>
    </source>
</evidence>
<dbReference type="PANTHER" id="PTHR36503:SF3">
    <property type="entry name" value="BLR0126 PROTEIN"/>
    <property type="match status" value="1"/>
</dbReference>
<dbReference type="SUPFAM" id="SSF54593">
    <property type="entry name" value="Glyoxalase/Bleomycin resistance protein/Dihydroxybiphenyl dioxygenase"/>
    <property type="match status" value="1"/>
</dbReference>
<name>A0ABV8DNN0_9NOCA</name>
<proteinExistence type="predicted"/>
<dbReference type="InterPro" id="IPR037523">
    <property type="entry name" value="VOC_core"/>
</dbReference>
<feature type="domain" description="VOC" evidence="1">
    <location>
        <begin position="4"/>
        <end position="128"/>
    </location>
</feature>
<comment type="caution">
    <text evidence="2">The sequence shown here is derived from an EMBL/GenBank/DDBJ whole genome shotgun (WGS) entry which is preliminary data.</text>
</comment>